<dbReference type="SUPFAM" id="SSF54427">
    <property type="entry name" value="NTF2-like"/>
    <property type="match status" value="1"/>
</dbReference>
<protein>
    <submittedName>
        <fullName evidence="2">Orange carotenoid-binding protein</fullName>
    </submittedName>
</protein>
<reference evidence="2 3" key="1">
    <citation type="submission" date="2017-03" db="EMBL/GenBank/DDBJ databases">
        <title>Comparative genomics of the toxic Baltic Sea cyanobacteria Nodularia spumigena UHCC 0039 and its response on varying salinity.</title>
        <authorList>
            <person name="Teikari J.E."/>
        </authorList>
    </citation>
    <scope>NUCLEOTIDE SEQUENCE [LARGE SCALE GENOMIC DNA]</scope>
    <source>
        <strain evidence="2 3">UHCC 0039</strain>
    </source>
</reference>
<dbReference type="Gene3D" id="3.10.450.50">
    <property type="match status" value="1"/>
</dbReference>
<dbReference type="EMBL" id="CP020114">
    <property type="protein sequence ID" value="AVZ29904.1"/>
    <property type="molecule type" value="Genomic_DNA"/>
</dbReference>
<gene>
    <name evidence="2" type="ORF">BMF81_00888</name>
</gene>
<organism evidence="2 3">
    <name type="scientific">Nodularia spumigena UHCC 0039</name>
    <dbReference type="NCBI Taxonomy" id="1914872"/>
    <lineage>
        <taxon>Bacteria</taxon>
        <taxon>Bacillati</taxon>
        <taxon>Cyanobacteriota</taxon>
        <taxon>Cyanophyceae</taxon>
        <taxon>Nostocales</taxon>
        <taxon>Nodulariaceae</taxon>
        <taxon>Nodularia</taxon>
    </lineage>
</organism>
<dbReference type="GeneID" id="78016272"/>
<feature type="domain" description="Nuclear transport factor 2" evidence="1">
    <location>
        <begin position="34"/>
        <end position="126"/>
    </location>
</feature>
<evidence type="ECO:0000259" key="1">
    <source>
        <dbReference type="Pfam" id="PF02136"/>
    </source>
</evidence>
<dbReference type="InterPro" id="IPR002075">
    <property type="entry name" value="NTF2_dom"/>
</dbReference>
<dbReference type="AlphaFoldDB" id="A0A2S0Q671"/>
<dbReference type="RefSeq" id="WP_107805959.1">
    <property type="nucleotide sequence ID" value="NZ_CAWNZE010000001.1"/>
</dbReference>
<proteinExistence type="predicted"/>
<dbReference type="Pfam" id="PF02136">
    <property type="entry name" value="NTF2"/>
    <property type="match status" value="1"/>
</dbReference>
<dbReference type="KEGG" id="nsp:BMF81_00888"/>
<accession>A0A2S0Q671</accession>
<evidence type="ECO:0000313" key="3">
    <source>
        <dbReference type="Proteomes" id="UP000244056"/>
    </source>
</evidence>
<dbReference type="Proteomes" id="UP000244056">
    <property type="component" value="Chromosome"/>
</dbReference>
<name>A0A2S0Q671_NODSP</name>
<sequence length="149" mass="16622">MTAAEYLEANQINVATTITEELQIEGIVEPTIWRYFETLNAGEFAATAALFADDGVMHPPFESGIVGQEAIAIYLQQEAENIQACPRQGIVETLENDHIQIQVTGKAQTSWCGVNVTWYFILNQQRQISNAKIKLLGSPQELLALRREN</sequence>
<dbReference type="InterPro" id="IPR032710">
    <property type="entry name" value="NTF2-like_dom_sf"/>
</dbReference>
<evidence type="ECO:0000313" key="2">
    <source>
        <dbReference type="EMBL" id="AVZ29904.1"/>
    </source>
</evidence>